<dbReference type="GO" id="GO:0005524">
    <property type="term" value="F:ATP binding"/>
    <property type="evidence" value="ECO:0007669"/>
    <property type="project" value="UniProtKB-KW"/>
</dbReference>
<dbReference type="AlphaFoldDB" id="A0A150HAN8"/>
<dbReference type="PROSITE" id="PS50893">
    <property type="entry name" value="ABC_TRANSPORTER_2"/>
    <property type="match status" value="1"/>
</dbReference>
<evidence type="ECO:0000256" key="2">
    <source>
        <dbReference type="ARBA" id="ARBA00022741"/>
    </source>
</evidence>
<dbReference type="EMBL" id="PKGO01000004">
    <property type="protein sequence ID" value="PKY70429.1"/>
    <property type="molecule type" value="Genomic_DNA"/>
</dbReference>
<dbReference type="GO" id="GO:0016887">
    <property type="term" value="F:ATP hydrolysis activity"/>
    <property type="evidence" value="ECO:0007669"/>
    <property type="project" value="InterPro"/>
</dbReference>
<keyword evidence="1" id="KW-0813">Transport</keyword>
<dbReference type="InterPro" id="IPR051782">
    <property type="entry name" value="ABC_Transporter_VariousFunc"/>
</dbReference>
<sequence>MNQPLVHIDNVSKSFKGTEIFRSASMEIEENRIHGLQGPNGSGKSVLFKMIVGLQRPDSGSIRLDQSLRSPRADFPTEVGVVIDRPAYLGHLTGLENLLDLARIRRVIGPDEAAAAMERVGLDPSLKQKARNYSLGMKQKLSIAQAFMEGQKMIILDEAFNGLDDSSVERIRTLLHELREEGRTVLLTSHNQADIDAVCQNVWKIDQLQICRTR</sequence>
<dbReference type="Proteomes" id="UP000243589">
    <property type="component" value="Unassembled WGS sequence"/>
</dbReference>
<gene>
    <name evidence="5" type="primary">lptB</name>
    <name evidence="5" type="ORF">Bravens_00519</name>
    <name evidence="6" type="ORF">CYJ40_04670</name>
</gene>
<dbReference type="EC" id="3.6.3.-" evidence="5"/>
<keyword evidence="8" id="KW-1185">Reference proteome</keyword>
<proteinExistence type="predicted"/>
<dbReference type="Gene3D" id="3.40.50.300">
    <property type="entry name" value="P-loop containing nucleotide triphosphate hydrolases"/>
    <property type="match status" value="1"/>
</dbReference>
<dbReference type="Proteomes" id="UP000242755">
    <property type="component" value="Unassembled WGS sequence"/>
</dbReference>
<dbReference type="PANTHER" id="PTHR42939">
    <property type="entry name" value="ABC TRANSPORTER ATP-BINDING PROTEIN ALBC-RELATED"/>
    <property type="match status" value="1"/>
</dbReference>
<dbReference type="SUPFAM" id="SSF52540">
    <property type="entry name" value="P-loop containing nucleoside triphosphate hydrolases"/>
    <property type="match status" value="1"/>
</dbReference>
<dbReference type="PROSITE" id="PS00211">
    <property type="entry name" value="ABC_TRANSPORTER_1"/>
    <property type="match status" value="1"/>
</dbReference>
<dbReference type="InterPro" id="IPR027417">
    <property type="entry name" value="P-loop_NTPase"/>
</dbReference>
<dbReference type="Pfam" id="PF00005">
    <property type="entry name" value="ABC_tran"/>
    <property type="match status" value="1"/>
</dbReference>
<evidence type="ECO:0000256" key="3">
    <source>
        <dbReference type="ARBA" id="ARBA00022840"/>
    </source>
</evidence>
<organism evidence="5 8">
    <name type="scientific">Brevibacterium ravenspurgense</name>
    <dbReference type="NCBI Taxonomy" id="479117"/>
    <lineage>
        <taxon>Bacteria</taxon>
        <taxon>Bacillati</taxon>
        <taxon>Actinomycetota</taxon>
        <taxon>Actinomycetes</taxon>
        <taxon>Micrococcales</taxon>
        <taxon>Brevibacteriaceae</taxon>
        <taxon>Brevibacterium</taxon>
    </lineage>
</organism>
<accession>A0A150HAN8</accession>
<keyword evidence="5" id="KW-0378">Hydrolase</keyword>
<dbReference type="RefSeq" id="WP_062020052.1">
    <property type="nucleotide sequence ID" value="NZ_JAKRCZ010000015.1"/>
</dbReference>
<keyword evidence="2" id="KW-0547">Nucleotide-binding</keyword>
<dbReference type="EMBL" id="LQQC01000006">
    <property type="protein sequence ID" value="KXZ59136.1"/>
    <property type="molecule type" value="Genomic_DNA"/>
</dbReference>
<evidence type="ECO:0000313" key="6">
    <source>
        <dbReference type="EMBL" id="PKY70429.1"/>
    </source>
</evidence>
<reference evidence="6 7" key="2">
    <citation type="submission" date="2017-12" db="EMBL/GenBank/DDBJ databases">
        <title>Phylogenetic diversity of female urinary microbiome.</title>
        <authorList>
            <person name="Thomas-White K."/>
            <person name="Wolfe A.J."/>
        </authorList>
    </citation>
    <scope>NUCLEOTIDE SEQUENCE [LARGE SCALE GENOMIC DNA]</scope>
    <source>
        <strain evidence="6 7">UMB0426</strain>
    </source>
</reference>
<dbReference type="InterPro" id="IPR003593">
    <property type="entry name" value="AAA+_ATPase"/>
</dbReference>
<dbReference type="CDD" id="cd03230">
    <property type="entry name" value="ABC_DR_subfamily_A"/>
    <property type="match status" value="1"/>
</dbReference>
<dbReference type="InterPro" id="IPR017871">
    <property type="entry name" value="ABC_transporter-like_CS"/>
</dbReference>
<evidence type="ECO:0000259" key="4">
    <source>
        <dbReference type="PROSITE" id="PS50893"/>
    </source>
</evidence>
<keyword evidence="3 5" id="KW-0067">ATP-binding</keyword>
<feature type="domain" description="ABC transporter" evidence="4">
    <location>
        <begin position="6"/>
        <end position="213"/>
    </location>
</feature>
<dbReference type="PANTHER" id="PTHR42939:SF1">
    <property type="entry name" value="ABC TRANSPORTER ATP-BINDING PROTEIN ALBC-RELATED"/>
    <property type="match status" value="1"/>
</dbReference>
<protein>
    <submittedName>
        <fullName evidence="6">ABC transporter ATP-binding protein</fullName>
    </submittedName>
    <submittedName>
        <fullName evidence="5">Lipopolysaccharide export system ATP-binding protein LptB</fullName>
        <ecNumber evidence="5">3.6.3.-</ecNumber>
    </submittedName>
</protein>
<evidence type="ECO:0000256" key="1">
    <source>
        <dbReference type="ARBA" id="ARBA00022448"/>
    </source>
</evidence>
<reference evidence="5 8" key="1">
    <citation type="submission" date="2016-01" db="EMBL/GenBank/DDBJ databases">
        <title>Use of Whole Genome Sequencing to ascertain that Brevibacterium massiliense (Roux, Raoult 2009) is a later heterotypic synonym of Brevibacterium ravenspurgense (Mages 2008).</title>
        <authorList>
            <person name="Bernier A.-M."/>
            <person name="Burdz T."/>
            <person name="Huynh C."/>
            <person name="Pachecho A.L."/>
            <person name="Wiebe D."/>
            <person name="Bonner C."/>
            <person name="Bernard K."/>
        </authorList>
    </citation>
    <scope>NUCLEOTIDE SEQUENCE [LARGE SCALE GENOMIC DNA]</scope>
    <source>
        <strain evidence="5 8">CCUG56047</strain>
    </source>
</reference>
<comment type="caution">
    <text evidence="5">The sequence shown here is derived from an EMBL/GenBank/DDBJ whole genome shotgun (WGS) entry which is preliminary data.</text>
</comment>
<evidence type="ECO:0000313" key="5">
    <source>
        <dbReference type="EMBL" id="KXZ59136.1"/>
    </source>
</evidence>
<dbReference type="PATRIC" id="fig|479117.4.peg.520"/>
<dbReference type="STRING" id="1176165.GCA_001584405_00800"/>
<evidence type="ECO:0000313" key="7">
    <source>
        <dbReference type="Proteomes" id="UP000242755"/>
    </source>
</evidence>
<dbReference type="SMART" id="SM00382">
    <property type="entry name" value="AAA"/>
    <property type="match status" value="1"/>
</dbReference>
<dbReference type="InterPro" id="IPR003439">
    <property type="entry name" value="ABC_transporter-like_ATP-bd"/>
</dbReference>
<evidence type="ECO:0000313" key="8">
    <source>
        <dbReference type="Proteomes" id="UP000243589"/>
    </source>
</evidence>
<name>A0A150HAN8_9MICO</name>